<feature type="transmembrane region" description="Helical" evidence="5">
    <location>
        <begin position="245"/>
        <end position="267"/>
    </location>
</feature>
<dbReference type="RefSeq" id="WP_119357653.1">
    <property type="nucleotide sequence ID" value="NZ_BJXM01000001.1"/>
</dbReference>
<name>A0A399FB58_9DEIN</name>
<evidence type="ECO:0000256" key="2">
    <source>
        <dbReference type="ARBA" id="ARBA00022692"/>
    </source>
</evidence>
<dbReference type="PANTHER" id="PTHR23534">
    <property type="entry name" value="MFS PERMEASE"/>
    <property type="match status" value="1"/>
</dbReference>
<dbReference type="InterPro" id="IPR011701">
    <property type="entry name" value="MFS"/>
</dbReference>
<feature type="transmembrane region" description="Helical" evidence="5">
    <location>
        <begin position="87"/>
        <end position="106"/>
    </location>
</feature>
<feature type="transmembrane region" description="Helical" evidence="5">
    <location>
        <begin position="150"/>
        <end position="171"/>
    </location>
</feature>
<keyword evidence="4 5" id="KW-0472">Membrane</keyword>
<dbReference type="EMBL" id="QWLB01000029">
    <property type="protein sequence ID" value="RIH91901.1"/>
    <property type="molecule type" value="Genomic_DNA"/>
</dbReference>
<feature type="transmembrane region" description="Helical" evidence="5">
    <location>
        <begin position="112"/>
        <end position="129"/>
    </location>
</feature>
<dbReference type="AlphaFoldDB" id="A0A399FB58"/>
<evidence type="ECO:0000256" key="1">
    <source>
        <dbReference type="ARBA" id="ARBA00004141"/>
    </source>
</evidence>
<dbReference type="GO" id="GO:0022857">
    <property type="term" value="F:transmembrane transporter activity"/>
    <property type="evidence" value="ECO:0007669"/>
    <property type="project" value="InterPro"/>
</dbReference>
<feature type="transmembrane region" description="Helical" evidence="5">
    <location>
        <begin position="308"/>
        <end position="329"/>
    </location>
</feature>
<dbReference type="SUPFAM" id="SSF103473">
    <property type="entry name" value="MFS general substrate transporter"/>
    <property type="match status" value="2"/>
</dbReference>
<keyword evidence="2 5" id="KW-0812">Transmembrane</keyword>
<sequence>MSTLPAHAQPDEVPIPILIKKNTLLLAITQAITGAGTQLVPALGAIQVVALLGNATFAGLTTSLMGLARMAIAYPVGRLTDARGRKVGVFLGLWLALVGSLTVGLATLMGSFALFCVGILLFGGGVGAIQQMRVAAADMYPPSKRAEGMSLILMGSLFGAGISPAVVGIAGRLANRWNLNDIALAWLLVPVLVLPCFLLIASIRPDPKSIGQNLGAYYPAWALGLRAELNGSLERSGQGRIRSTAILAAVAVQGQMSMLMAMTALALKRQDCSLPLISLSVAIHVIGMFALSWPIGRLADRLGRKPTALLGLGVSALGALLVGLGHTYLLITSGTFLVGIGWAGAYLSANTMLTDITPTAQRGQAVGVLELWSNLAGMALPLLGGLVVGQFGLSVLGFFGVGVTLLPVLAMARVREVTPGSYT</sequence>
<dbReference type="PROSITE" id="PS50850">
    <property type="entry name" value="MFS"/>
    <property type="match status" value="1"/>
</dbReference>
<dbReference type="GO" id="GO:0016020">
    <property type="term" value="C:membrane"/>
    <property type="evidence" value="ECO:0007669"/>
    <property type="project" value="UniProtKB-SubCell"/>
</dbReference>
<proteinExistence type="predicted"/>
<dbReference type="InterPro" id="IPR020846">
    <property type="entry name" value="MFS_dom"/>
</dbReference>
<feature type="transmembrane region" description="Helical" evidence="5">
    <location>
        <begin position="393"/>
        <end position="412"/>
    </location>
</feature>
<evidence type="ECO:0000313" key="7">
    <source>
        <dbReference type="EMBL" id="RIH91901.1"/>
    </source>
</evidence>
<dbReference type="PROSITE" id="PS00216">
    <property type="entry name" value="SUGAR_TRANSPORT_1"/>
    <property type="match status" value="1"/>
</dbReference>
<evidence type="ECO:0000313" key="8">
    <source>
        <dbReference type="Proteomes" id="UP000266178"/>
    </source>
</evidence>
<feature type="transmembrane region" description="Helical" evidence="5">
    <location>
        <begin position="45"/>
        <end position="67"/>
    </location>
</feature>
<gene>
    <name evidence="7" type="primary">rfnT</name>
    <name evidence="7" type="ORF">Mgrana_02176</name>
</gene>
<evidence type="ECO:0000256" key="3">
    <source>
        <dbReference type="ARBA" id="ARBA00022989"/>
    </source>
</evidence>
<reference evidence="7 8" key="1">
    <citation type="submission" date="2018-08" db="EMBL/GenBank/DDBJ databases">
        <title>Meiothermus granaticius genome AF-68 sequencing project.</title>
        <authorList>
            <person name="Da Costa M.S."/>
            <person name="Albuquerque L."/>
            <person name="Raposo P."/>
            <person name="Froufe H.J.C."/>
            <person name="Barroso C.S."/>
            <person name="Egas C."/>
        </authorList>
    </citation>
    <scope>NUCLEOTIDE SEQUENCE [LARGE SCALE GENOMIC DNA]</scope>
    <source>
        <strain evidence="7 8">AF-68</strain>
    </source>
</reference>
<dbReference type="OrthoDB" id="25069at2"/>
<comment type="caution">
    <text evidence="7">The sequence shown here is derived from an EMBL/GenBank/DDBJ whole genome shotgun (WGS) entry which is preliminary data.</text>
</comment>
<dbReference type="Proteomes" id="UP000266178">
    <property type="component" value="Unassembled WGS sequence"/>
</dbReference>
<accession>A0A399FB58</accession>
<evidence type="ECO:0000256" key="5">
    <source>
        <dbReference type="SAM" id="Phobius"/>
    </source>
</evidence>
<comment type="subcellular location">
    <subcellularLocation>
        <location evidence="1">Membrane</location>
        <topology evidence="1">Multi-pass membrane protein</topology>
    </subcellularLocation>
</comment>
<feature type="transmembrane region" description="Helical" evidence="5">
    <location>
        <begin position="183"/>
        <end position="203"/>
    </location>
</feature>
<dbReference type="InterPro" id="IPR005829">
    <property type="entry name" value="Sugar_transporter_CS"/>
</dbReference>
<protein>
    <submittedName>
        <fullName evidence="7">Riboflavin transporter RfnT</fullName>
    </submittedName>
</protein>
<organism evidence="7 8">
    <name type="scientific">Meiothermus granaticius NBRC 107808</name>
    <dbReference type="NCBI Taxonomy" id="1227551"/>
    <lineage>
        <taxon>Bacteria</taxon>
        <taxon>Thermotogati</taxon>
        <taxon>Deinococcota</taxon>
        <taxon>Deinococci</taxon>
        <taxon>Thermales</taxon>
        <taxon>Thermaceae</taxon>
        <taxon>Meiothermus</taxon>
    </lineage>
</organism>
<keyword evidence="3 5" id="KW-1133">Transmembrane helix</keyword>
<feature type="transmembrane region" description="Helical" evidence="5">
    <location>
        <begin position="273"/>
        <end position="296"/>
    </location>
</feature>
<evidence type="ECO:0000256" key="4">
    <source>
        <dbReference type="ARBA" id="ARBA00023136"/>
    </source>
</evidence>
<dbReference type="Gene3D" id="1.20.1250.20">
    <property type="entry name" value="MFS general substrate transporter like domains"/>
    <property type="match status" value="2"/>
</dbReference>
<keyword evidence="8" id="KW-1185">Reference proteome</keyword>
<dbReference type="Pfam" id="PF07690">
    <property type="entry name" value="MFS_1"/>
    <property type="match status" value="2"/>
</dbReference>
<dbReference type="InterPro" id="IPR036259">
    <property type="entry name" value="MFS_trans_sf"/>
</dbReference>
<evidence type="ECO:0000259" key="6">
    <source>
        <dbReference type="PROSITE" id="PS50850"/>
    </source>
</evidence>
<dbReference type="PANTHER" id="PTHR23534:SF1">
    <property type="entry name" value="MAJOR FACILITATOR SUPERFAMILY PROTEIN"/>
    <property type="match status" value="1"/>
</dbReference>
<feature type="domain" description="Major facilitator superfamily (MFS) profile" evidence="6">
    <location>
        <begin position="22"/>
        <end position="418"/>
    </location>
</feature>